<comment type="caution">
    <text evidence="2">The sequence shown here is derived from an EMBL/GenBank/DDBJ whole genome shotgun (WGS) entry which is preliminary data.</text>
</comment>
<feature type="domain" description="Plasmid replication protein C N-terminal" evidence="1">
    <location>
        <begin position="8"/>
        <end position="168"/>
    </location>
</feature>
<gene>
    <name evidence="2" type="ORF">LCGC14_0618580</name>
</gene>
<accession>A0A0F9RAG6</accession>
<evidence type="ECO:0000313" key="2">
    <source>
        <dbReference type="EMBL" id="KKN51844.1"/>
    </source>
</evidence>
<dbReference type="Pfam" id="PF03428">
    <property type="entry name" value="RP-C"/>
    <property type="match status" value="1"/>
</dbReference>
<dbReference type="EMBL" id="LAZR01001046">
    <property type="protein sequence ID" value="KKN51844.1"/>
    <property type="molecule type" value="Genomic_DNA"/>
</dbReference>
<reference evidence="2" key="1">
    <citation type="journal article" date="2015" name="Nature">
        <title>Complex archaea that bridge the gap between prokaryotes and eukaryotes.</title>
        <authorList>
            <person name="Spang A."/>
            <person name="Saw J.H."/>
            <person name="Jorgensen S.L."/>
            <person name="Zaremba-Niedzwiedzka K."/>
            <person name="Martijn J."/>
            <person name="Lind A.E."/>
            <person name="van Eijk R."/>
            <person name="Schleper C."/>
            <person name="Guy L."/>
            <person name="Ettema T.J."/>
        </authorList>
    </citation>
    <scope>NUCLEOTIDE SEQUENCE</scope>
</reference>
<dbReference type="InterPro" id="IPR036388">
    <property type="entry name" value="WH-like_DNA-bd_sf"/>
</dbReference>
<dbReference type="AlphaFoldDB" id="A0A0F9RAG6"/>
<dbReference type="Gene3D" id="1.10.10.10">
    <property type="entry name" value="Winged helix-like DNA-binding domain superfamily/Winged helix DNA-binding domain"/>
    <property type="match status" value="1"/>
</dbReference>
<organism evidence="2">
    <name type="scientific">marine sediment metagenome</name>
    <dbReference type="NCBI Taxonomy" id="412755"/>
    <lineage>
        <taxon>unclassified sequences</taxon>
        <taxon>metagenomes</taxon>
        <taxon>ecological metagenomes</taxon>
    </lineage>
</organism>
<evidence type="ECO:0000259" key="1">
    <source>
        <dbReference type="Pfam" id="PF03428"/>
    </source>
</evidence>
<name>A0A0F9RAG6_9ZZZZ</name>
<sequence>MKHQNKTRTALAERTNLPCPNPYELLGPVRVLKKELGLTSSDLAVLTALISFLPRERRGNLDSQKIALTVVFPSNASLSERANGLDERTLRRSLGRLSAAELIERKSSANGKRFPLRYGGVIKDAFGIDLKPLIQRYDTLAMQASQLTAERAHLRSLKSEALALRASLLRQIGLDEEKLSTLQMIRNVLRRATLTVDAVLSIISELRALGAATDTCYGERHTVVNANAADRLQATEQRADTLDPVKLPATNGQNVRHIESPKKDIKKVVVTTEDQDEQTALPQPRMNRNPAKMAWADFTHIAGLFPVAPRSGETLTRVLYDLGRLLRVRQDKLKRGIQKAGAGKLLLVFDYLIARSDTIKCPDAYFEKALSIQLDRI</sequence>
<protein>
    <recommendedName>
        <fullName evidence="1">Plasmid replication protein C N-terminal domain-containing protein</fullName>
    </recommendedName>
</protein>
<proteinExistence type="predicted"/>
<dbReference type="InterPro" id="IPR005090">
    <property type="entry name" value="RepC_N"/>
</dbReference>